<accession>A0A8W8MMR1</accession>
<sequence>MVSESQVEFPEPVSYSHFLRLWREEASYIAIPKHNRFSKCDTCTLIKTKLGETRDPAKRAILIEKREKHLRLQKYVLAFMAYLVERKIFRKVKISFLMVGHTHEDVDQVFSKPTSIRTSDVYNITEWLTPHINAIKNHSRPHVFKITSDESGKARLFWKEWSTDKKWNETTEYILKSDVEGEPDIVVPFFDEIHDNIDRLENDVKTSFKCFAKEEDKEWWYCFFRNYDAPNDTNLSWPLEDLAAEKRKKHSHASEEELGDPFTFHLQEETPIPPVVIGKGSSASKPRAVSNDDFVLVDIPKYAGEWPQLCQVINVAGDQFTVHWYRGSRTTAWTPCKRRIQGTRGKQEAWTEIINKQQIWSSAFKLTPSGHIPKKIRDELESYEHYYYIFMYHP</sequence>
<dbReference type="AlphaFoldDB" id="A0A8W8MMR1"/>
<evidence type="ECO:0000259" key="1">
    <source>
        <dbReference type="Pfam" id="PF25273"/>
    </source>
</evidence>
<reference evidence="2" key="1">
    <citation type="submission" date="2022-08" db="UniProtKB">
        <authorList>
            <consortium name="EnsemblMetazoa"/>
        </authorList>
    </citation>
    <scope>IDENTIFICATION</scope>
    <source>
        <strain evidence="2">05x7-T-G4-1.051#20</strain>
    </source>
</reference>
<dbReference type="PANTHER" id="PTHR33153:SF3">
    <property type="entry name" value="TRAFFICKING PROTEIN PARTICLE COMPLEX SUBUNIT 11 DOMAIN-CONTAINING PROTEIN"/>
    <property type="match status" value="1"/>
</dbReference>
<evidence type="ECO:0000313" key="2">
    <source>
        <dbReference type="EnsemblMetazoa" id="G33985.1:cds"/>
    </source>
</evidence>
<proteinExistence type="predicted"/>
<keyword evidence="3" id="KW-1185">Reference proteome</keyword>
<organism evidence="2 3">
    <name type="scientific">Magallana gigas</name>
    <name type="common">Pacific oyster</name>
    <name type="synonym">Crassostrea gigas</name>
    <dbReference type="NCBI Taxonomy" id="29159"/>
    <lineage>
        <taxon>Eukaryota</taxon>
        <taxon>Metazoa</taxon>
        <taxon>Spiralia</taxon>
        <taxon>Lophotrochozoa</taxon>
        <taxon>Mollusca</taxon>
        <taxon>Bivalvia</taxon>
        <taxon>Autobranchia</taxon>
        <taxon>Pteriomorphia</taxon>
        <taxon>Ostreida</taxon>
        <taxon>Ostreoidea</taxon>
        <taxon>Ostreidae</taxon>
        <taxon>Magallana</taxon>
    </lineage>
</organism>
<dbReference type="Proteomes" id="UP000005408">
    <property type="component" value="Unassembled WGS sequence"/>
</dbReference>
<feature type="domain" description="DUF7869" evidence="1">
    <location>
        <begin position="115"/>
        <end position="164"/>
    </location>
</feature>
<feature type="domain" description="DUF7869" evidence="1">
    <location>
        <begin position="74"/>
        <end position="112"/>
    </location>
</feature>
<dbReference type="Pfam" id="PF25273">
    <property type="entry name" value="DUF7869"/>
    <property type="match status" value="2"/>
</dbReference>
<dbReference type="EnsemblMetazoa" id="G33985.1">
    <property type="protein sequence ID" value="G33985.1:cds"/>
    <property type="gene ID" value="G33985"/>
</dbReference>
<evidence type="ECO:0000313" key="3">
    <source>
        <dbReference type="Proteomes" id="UP000005408"/>
    </source>
</evidence>
<dbReference type="InterPro" id="IPR057191">
    <property type="entry name" value="DUF7869"/>
</dbReference>
<dbReference type="PANTHER" id="PTHR33153">
    <property type="entry name" value="MYND-TYPE DOMAIN-CONTAINING PROTEIN"/>
    <property type="match status" value="1"/>
</dbReference>
<protein>
    <recommendedName>
        <fullName evidence="1">DUF7869 domain-containing protein</fullName>
    </recommendedName>
</protein>
<name>A0A8W8MMR1_MAGGI</name>